<dbReference type="GO" id="GO:0016020">
    <property type="term" value="C:membrane"/>
    <property type="evidence" value="ECO:0007669"/>
    <property type="project" value="UniProtKB-SubCell"/>
</dbReference>
<dbReference type="InterPro" id="IPR051533">
    <property type="entry name" value="WaaL-like"/>
</dbReference>
<dbReference type="Proteomes" id="UP000285655">
    <property type="component" value="Unassembled WGS sequence"/>
</dbReference>
<dbReference type="PANTHER" id="PTHR37422">
    <property type="entry name" value="TEICHURONIC ACID BIOSYNTHESIS PROTEIN TUAE"/>
    <property type="match status" value="1"/>
</dbReference>
<feature type="transmembrane region" description="Helical" evidence="5">
    <location>
        <begin position="127"/>
        <end position="150"/>
    </location>
</feature>
<name>A0A419DE08_9BACT</name>
<keyword evidence="2 5" id="KW-0812">Transmembrane</keyword>
<feature type="transmembrane region" description="Helical" evidence="5">
    <location>
        <begin position="404"/>
        <end position="421"/>
    </location>
</feature>
<keyword evidence="3 5" id="KW-1133">Transmembrane helix</keyword>
<dbReference type="EMBL" id="QZJW01000020">
    <property type="protein sequence ID" value="RJO61344.1"/>
    <property type="molecule type" value="Genomic_DNA"/>
</dbReference>
<feature type="transmembrane region" description="Helical" evidence="5">
    <location>
        <begin position="369"/>
        <end position="392"/>
    </location>
</feature>
<feature type="transmembrane region" description="Helical" evidence="5">
    <location>
        <begin position="6"/>
        <end position="26"/>
    </location>
</feature>
<evidence type="ECO:0000256" key="1">
    <source>
        <dbReference type="ARBA" id="ARBA00004141"/>
    </source>
</evidence>
<reference evidence="7 8" key="1">
    <citation type="journal article" date="2017" name="ISME J.">
        <title>Energy and carbon metabolisms in a deep terrestrial subsurface fluid microbial community.</title>
        <authorList>
            <person name="Momper L."/>
            <person name="Jungbluth S.P."/>
            <person name="Lee M.D."/>
            <person name="Amend J.P."/>
        </authorList>
    </citation>
    <scope>NUCLEOTIDE SEQUENCE [LARGE SCALE GENOMIC DNA]</scope>
    <source>
        <strain evidence="7">SURF_29</strain>
    </source>
</reference>
<feature type="transmembrane region" description="Helical" evidence="5">
    <location>
        <begin position="193"/>
        <end position="214"/>
    </location>
</feature>
<keyword evidence="4 5" id="KW-0472">Membrane</keyword>
<dbReference type="Pfam" id="PF04932">
    <property type="entry name" value="Wzy_C"/>
    <property type="match status" value="1"/>
</dbReference>
<evidence type="ECO:0000256" key="4">
    <source>
        <dbReference type="ARBA" id="ARBA00023136"/>
    </source>
</evidence>
<dbReference type="InterPro" id="IPR007016">
    <property type="entry name" value="O-antigen_ligase-rel_domated"/>
</dbReference>
<feature type="transmembrane region" description="Helical" evidence="5">
    <location>
        <begin position="255"/>
        <end position="272"/>
    </location>
</feature>
<comment type="caution">
    <text evidence="7">The sequence shown here is derived from an EMBL/GenBank/DDBJ whole genome shotgun (WGS) entry which is preliminary data.</text>
</comment>
<feature type="transmembrane region" description="Helical" evidence="5">
    <location>
        <begin position="101"/>
        <end position="121"/>
    </location>
</feature>
<organism evidence="7 8">
    <name type="scientific">candidate division WS5 bacterium</name>
    <dbReference type="NCBI Taxonomy" id="2093353"/>
    <lineage>
        <taxon>Bacteria</taxon>
        <taxon>candidate division WS5</taxon>
    </lineage>
</organism>
<feature type="transmembrane region" description="Helical" evidence="5">
    <location>
        <begin position="68"/>
        <end position="89"/>
    </location>
</feature>
<evidence type="ECO:0000313" key="8">
    <source>
        <dbReference type="Proteomes" id="UP000285655"/>
    </source>
</evidence>
<feature type="transmembrane region" description="Helical" evidence="5">
    <location>
        <begin position="427"/>
        <end position="444"/>
    </location>
</feature>
<evidence type="ECO:0000256" key="2">
    <source>
        <dbReference type="ARBA" id="ARBA00022692"/>
    </source>
</evidence>
<evidence type="ECO:0000313" key="7">
    <source>
        <dbReference type="EMBL" id="RJO61344.1"/>
    </source>
</evidence>
<dbReference type="AlphaFoldDB" id="A0A419DE08"/>
<comment type="subcellular location">
    <subcellularLocation>
        <location evidence="1">Membrane</location>
        <topology evidence="1">Multi-pass membrane protein</topology>
    </subcellularLocation>
</comment>
<gene>
    <name evidence="7" type="ORF">C4544_03175</name>
</gene>
<feature type="transmembrane region" description="Helical" evidence="5">
    <location>
        <begin position="226"/>
        <end position="248"/>
    </location>
</feature>
<evidence type="ECO:0000256" key="3">
    <source>
        <dbReference type="ARBA" id="ARBA00022989"/>
    </source>
</evidence>
<evidence type="ECO:0000256" key="5">
    <source>
        <dbReference type="SAM" id="Phobius"/>
    </source>
</evidence>
<dbReference type="PANTHER" id="PTHR37422:SF23">
    <property type="entry name" value="TEICHURONIC ACID BIOSYNTHESIS PROTEIN TUAE"/>
    <property type="match status" value="1"/>
</dbReference>
<feature type="transmembrane region" description="Helical" evidence="5">
    <location>
        <begin position="38"/>
        <end position="56"/>
    </location>
</feature>
<evidence type="ECO:0000259" key="6">
    <source>
        <dbReference type="Pfam" id="PF04932"/>
    </source>
</evidence>
<proteinExistence type="predicted"/>
<feature type="domain" description="O-antigen ligase-related" evidence="6">
    <location>
        <begin position="226"/>
        <end position="377"/>
    </location>
</feature>
<protein>
    <recommendedName>
        <fullName evidence="6">O-antigen ligase-related domain-containing protein</fullName>
    </recommendedName>
</protein>
<accession>A0A419DE08</accession>
<sequence>MYNKAVRWWLTIILVFLPFQFYLTMFIERFWGTGASAFFNRLEELTIVIFLPLAVIELIKNKDNINELYLLILLPIIFICISGLLSGIVNGNKMIVSLHGIFAYIKYFLVIFIYAAFFSKFSQFARVFYILLAIAVIIGIIASVQEIWALSNRYLLHIRPEDILYLNLTQILKDTHLYTDDLWRLGLFRATSLMINSNFMGLYILLMLVIYINVVDKVDFKILCPLVLGIVSSVSRVVYISFILIGCIQLLRKKSLWIAIIPVVLFLLYLSPLPNSLMVGTHVQEVDGFSRLHGEESGNWDAYRAYTRAKSIEIWKDYALLGIGPGMFGGAISLKYGSHVYEEYNFDKMSLIRQWQTLDQFWPQTLAELGISGFIFLAVFFISLIAALLLLIMKHKTSCYKEKGLYLGLTIAVSIILIYTLGYDLGIPPIIFTYCAFVGMGLGSDKTV</sequence>